<dbReference type="AlphaFoldDB" id="A0AAV2IH61"/>
<comment type="caution">
    <text evidence="3">The sequence shown here is derived from an EMBL/GenBank/DDBJ whole genome shotgun (WGS) entry which is preliminary data.</text>
</comment>
<keyword evidence="4" id="KW-1185">Reference proteome</keyword>
<keyword evidence="1" id="KW-0812">Transmembrane</keyword>
<evidence type="ECO:0000256" key="1">
    <source>
        <dbReference type="SAM" id="Phobius"/>
    </source>
</evidence>
<keyword evidence="1" id="KW-1133">Transmembrane helix</keyword>
<feature type="domain" description="Methyltransferase" evidence="2">
    <location>
        <begin position="125"/>
        <end position="309"/>
    </location>
</feature>
<evidence type="ECO:0000313" key="4">
    <source>
        <dbReference type="Proteomes" id="UP001497497"/>
    </source>
</evidence>
<keyword evidence="1" id="KW-0472">Membrane</keyword>
<feature type="transmembrane region" description="Helical" evidence="1">
    <location>
        <begin position="20"/>
        <end position="40"/>
    </location>
</feature>
<organism evidence="3 4">
    <name type="scientific">Lymnaea stagnalis</name>
    <name type="common">Great pond snail</name>
    <name type="synonym">Helix stagnalis</name>
    <dbReference type="NCBI Taxonomy" id="6523"/>
    <lineage>
        <taxon>Eukaryota</taxon>
        <taxon>Metazoa</taxon>
        <taxon>Spiralia</taxon>
        <taxon>Lophotrochozoa</taxon>
        <taxon>Mollusca</taxon>
        <taxon>Gastropoda</taxon>
        <taxon>Heterobranchia</taxon>
        <taxon>Euthyneura</taxon>
        <taxon>Panpulmonata</taxon>
        <taxon>Hygrophila</taxon>
        <taxon>Lymnaeoidea</taxon>
        <taxon>Lymnaeidae</taxon>
        <taxon>Lymnaea</taxon>
    </lineage>
</organism>
<dbReference type="InterPro" id="IPR025714">
    <property type="entry name" value="Methyltranfer_dom"/>
</dbReference>
<evidence type="ECO:0000259" key="2">
    <source>
        <dbReference type="Pfam" id="PF13383"/>
    </source>
</evidence>
<reference evidence="3 4" key="1">
    <citation type="submission" date="2024-04" db="EMBL/GenBank/DDBJ databases">
        <authorList>
            <consortium name="Genoscope - CEA"/>
            <person name="William W."/>
        </authorList>
    </citation>
    <scope>NUCLEOTIDE SEQUENCE [LARGE SCALE GENOMIC DNA]</scope>
</reference>
<dbReference type="InterPro" id="IPR026913">
    <property type="entry name" value="METTL24"/>
</dbReference>
<dbReference type="Pfam" id="PF13383">
    <property type="entry name" value="Methyltransf_22"/>
    <property type="match status" value="1"/>
</dbReference>
<dbReference type="Proteomes" id="UP001497497">
    <property type="component" value="Unassembled WGS sequence"/>
</dbReference>
<gene>
    <name evidence="3" type="ORF">GSLYS_00019028001</name>
</gene>
<accession>A0AAV2IH61</accession>
<evidence type="ECO:0000313" key="3">
    <source>
        <dbReference type="EMBL" id="CAL1545545.1"/>
    </source>
</evidence>
<dbReference type="EMBL" id="CAXITT010000720">
    <property type="protein sequence ID" value="CAL1545545.1"/>
    <property type="molecule type" value="Genomic_DNA"/>
</dbReference>
<sequence length="331" mass="37460">MSLSHQEDGGSQPDMIQSKVARAAVVVAIVAACVFLTLHLTSGRIESFNMAAPELPVADRVVPEKVTPVRPNPNPNPLLLVEDVGTGLLAHVRRNGYVLDLAKLDLNKLTDDELLMTAHSYPDNADVLCRRKFRMGKIADGGWEICDDPDIRPRSPCIIYSFGINYDFSFDDDASKLYGCHVYSFDPSMEKAEQKYNRSEFIHFYKIGIDGSSYKNDKKWQLHTLSDIRKLLGHEKTPIDVIKMDIESSEWASVPQMIEAGELNNVRQLLIEYHVTSSARDYLLPRLKVMQAIEKAGFKKFYVHKNYACATNINGYPIARTACYEVHYLKR</sequence>
<proteinExistence type="predicted"/>
<dbReference type="PANTHER" id="PTHR32026:SF10">
    <property type="entry name" value="METHYLTRANSFERASE-LIKE PROTEIN 24-RELATED"/>
    <property type="match status" value="1"/>
</dbReference>
<protein>
    <recommendedName>
        <fullName evidence="2">Methyltransferase domain-containing protein</fullName>
    </recommendedName>
</protein>
<dbReference type="PANTHER" id="PTHR32026">
    <property type="entry name" value="METHYLTRANSFERASE-LIKE PROTEIN 24"/>
    <property type="match status" value="1"/>
</dbReference>
<name>A0AAV2IH61_LYMST</name>